<comment type="similarity">
    <text evidence="2">Belongs to the NlpA lipoprotein family.</text>
</comment>
<evidence type="ECO:0000256" key="5">
    <source>
        <dbReference type="ARBA" id="ARBA00023139"/>
    </source>
</evidence>
<dbReference type="EMBL" id="BAABDL010000105">
    <property type="protein sequence ID" value="GAA4074332.1"/>
    <property type="molecule type" value="Genomic_DNA"/>
</dbReference>
<evidence type="ECO:0000256" key="4">
    <source>
        <dbReference type="ARBA" id="ARBA00023136"/>
    </source>
</evidence>
<evidence type="ECO:0000256" key="2">
    <source>
        <dbReference type="ARBA" id="ARBA00008973"/>
    </source>
</evidence>
<dbReference type="Pfam" id="PF03180">
    <property type="entry name" value="Lipoprotein_9"/>
    <property type="match status" value="1"/>
</dbReference>
<comment type="caution">
    <text evidence="7">The sequence shown here is derived from an EMBL/GenBank/DDBJ whole genome shotgun (WGS) entry which is preliminary data.</text>
</comment>
<proteinExistence type="inferred from homology"/>
<dbReference type="RefSeq" id="WP_344912650.1">
    <property type="nucleotide sequence ID" value="NZ_BAABDL010000105.1"/>
</dbReference>
<organism evidence="7 8">
    <name type="scientific">Amphibacillus indicireducens</name>
    <dbReference type="NCBI Taxonomy" id="1076330"/>
    <lineage>
        <taxon>Bacteria</taxon>
        <taxon>Bacillati</taxon>
        <taxon>Bacillota</taxon>
        <taxon>Bacilli</taxon>
        <taxon>Bacillales</taxon>
        <taxon>Bacillaceae</taxon>
        <taxon>Amphibacillus</taxon>
    </lineage>
</organism>
<evidence type="ECO:0000256" key="6">
    <source>
        <dbReference type="ARBA" id="ARBA00023288"/>
    </source>
</evidence>
<keyword evidence="4" id="KW-0472">Membrane</keyword>
<gene>
    <name evidence="7" type="ORF">GCM10022410_19390</name>
</gene>
<evidence type="ECO:0000256" key="3">
    <source>
        <dbReference type="ARBA" id="ARBA00022729"/>
    </source>
</evidence>
<reference evidence="8" key="1">
    <citation type="journal article" date="2019" name="Int. J. Syst. Evol. Microbiol.">
        <title>The Global Catalogue of Microorganisms (GCM) 10K type strain sequencing project: providing services to taxonomists for standard genome sequencing and annotation.</title>
        <authorList>
            <consortium name="The Broad Institute Genomics Platform"/>
            <consortium name="The Broad Institute Genome Sequencing Center for Infectious Disease"/>
            <person name="Wu L."/>
            <person name="Ma J."/>
        </authorList>
    </citation>
    <scope>NUCLEOTIDE SEQUENCE [LARGE SCALE GENOMIC DNA]</scope>
    <source>
        <strain evidence="8">JCM 17250</strain>
    </source>
</reference>
<keyword evidence="3" id="KW-0732">Signal</keyword>
<name>A0ABP7VVF2_9BACI</name>
<comment type="subcellular location">
    <subcellularLocation>
        <location evidence="1">Membrane</location>
        <topology evidence="1">Lipid-anchor</topology>
    </subcellularLocation>
</comment>
<keyword evidence="6" id="KW-0449">Lipoprotein</keyword>
<sequence length="84" mass="9474">MPDVDFGIINGNYIADAGMRIADGLAIEDTPREHRVIVSILASELDSQWAQDVKAAYESEAFEDFITSESKYDGFILPYAWEER</sequence>
<evidence type="ECO:0000313" key="7">
    <source>
        <dbReference type="EMBL" id="GAA4074332.1"/>
    </source>
</evidence>
<dbReference type="Gene3D" id="3.40.190.10">
    <property type="entry name" value="Periplasmic binding protein-like II"/>
    <property type="match status" value="2"/>
</dbReference>
<dbReference type="SUPFAM" id="SSF53850">
    <property type="entry name" value="Periplasmic binding protein-like II"/>
    <property type="match status" value="1"/>
</dbReference>
<evidence type="ECO:0000313" key="8">
    <source>
        <dbReference type="Proteomes" id="UP001501734"/>
    </source>
</evidence>
<protein>
    <submittedName>
        <fullName evidence="7">Uncharacterized protein</fullName>
    </submittedName>
</protein>
<accession>A0ABP7VVF2</accession>
<keyword evidence="8" id="KW-1185">Reference proteome</keyword>
<dbReference type="InterPro" id="IPR004872">
    <property type="entry name" value="Lipoprotein_NlpA"/>
</dbReference>
<dbReference type="Proteomes" id="UP001501734">
    <property type="component" value="Unassembled WGS sequence"/>
</dbReference>
<keyword evidence="5" id="KW-0564">Palmitate</keyword>
<evidence type="ECO:0000256" key="1">
    <source>
        <dbReference type="ARBA" id="ARBA00004635"/>
    </source>
</evidence>